<dbReference type="InterPro" id="IPR051135">
    <property type="entry name" value="Gal/GlcNAc/GalNAc_ST"/>
</dbReference>
<evidence type="ECO:0000259" key="1">
    <source>
        <dbReference type="Pfam" id="PF00685"/>
    </source>
</evidence>
<evidence type="ECO:0000313" key="4">
    <source>
        <dbReference type="EMBL" id="RWS12415.1"/>
    </source>
</evidence>
<accession>A0A3S3Q0D0</accession>
<evidence type="ECO:0000313" key="2">
    <source>
        <dbReference type="EMBL" id="RWS07453.1"/>
    </source>
</evidence>
<keyword evidence="3" id="KW-0808">Transferase</keyword>
<dbReference type="InterPro" id="IPR027417">
    <property type="entry name" value="P-loop_NTPase"/>
</dbReference>
<name>A0A3S3Q0D0_9ACAR</name>
<organism evidence="3 5">
    <name type="scientific">Dinothrombium tinctorium</name>
    <dbReference type="NCBI Taxonomy" id="1965070"/>
    <lineage>
        <taxon>Eukaryota</taxon>
        <taxon>Metazoa</taxon>
        <taxon>Ecdysozoa</taxon>
        <taxon>Arthropoda</taxon>
        <taxon>Chelicerata</taxon>
        <taxon>Arachnida</taxon>
        <taxon>Acari</taxon>
        <taxon>Acariformes</taxon>
        <taxon>Trombidiformes</taxon>
        <taxon>Prostigmata</taxon>
        <taxon>Anystina</taxon>
        <taxon>Parasitengona</taxon>
        <taxon>Trombidioidea</taxon>
        <taxon>Trombidiidae</taxon>
        <taxon>Dinothrombium</taxon>
    </lineage>
</organism>
<dbReference type="EMBL" id="NCKU01001672">
    <property type="protein sequence ID" value="RWS11518.1"/>
    <property type="molecule type" value="Genomic_DNA"/>
</dbReference>
<sequence>MRKESNIEMVKYRIKCRPKLLLLLFLCLVFVLLFQMQYSLHWGKFTKNTNFKNIGKTNVVVNKSNSLQDNLTKAEPVEVNSENKTLESKNMRKVFARRRFGVEQLFKYPTDYESIIKLMSRLKTKAEIKSNTSRNYFFPFANPLQFYPEINSSNSSRILLVTYFRSGSSFLGDLLQQSGKTFYTFEPLHYMTDGLRITEDRLEEAIHLLNNILNCDFKNIANYINWAKRPENRFLFRWNTFLWRFCAIRQRLCFDADFIRDVCFRSSTRVMKITRLQLRDVIKFIENSTIHDNVQIVYLIRDPRAIYSSRKGMSWCSNTSCGDIKILCSEIEQDFAAYMQMKLKFPERIFLIRYEDLAMNPVKVSKTLFDKLKIPFSPRTQRYLRTHTNVPKGVYDSNPYSTIRDSKLMPLQWTEKLSFQEIVKIQNNCDILQKFGYKMIERPIGKDDNITTVMDTDFQLLK</sequence>
<dbReference type="STRING" id="1965070.A0A3S3Q0D0"/>
<dbReference type="Pfam" id="PF00685">
    <property type="entry name" value="Sulfotransfer_1"/>
    <property type="match status" value="1"/>
</dbReference>
<gene>
    <name evidence="2" type="ORF">B4U79_08158</name>
    <name evidence="3" type="ORF">B4U79_08726</name>
    <name evidence="4" type="ORF">B4U79_14202</name>
</gene>
<dbReference type="AlphaFoldDB" id="A0A3S3Q0D0"/>
<comment type="caution">
    <text evidence="3">The sequence shown here is derived from an EMBL/GenBank/DDBJ whole genome shotgun (WGS) entry which is preliminary data.</text>
</comment>
<evidence type="ECO:0000313" key="3">
    <source>
        <dbReference type="EMBL" id="RWS11518.1"/>
    </source>
</evidence>
<dbReference type="Gene3D" id="3.40.50.300">
    <property type="entry name" value="P-loop containing nucleotide triphosphate hydrolases"/>
    <property type="match status" value="1"/>
</dbReference>
<keyword evidence="5" id="KW-1185">Reference proteome</keyword>
<dbReference type="PANTHER" id="PTHR10704">
    <property type="entry name" value="CARBOHYDRATE SULFOTRANSFERASE"/>
    <property type="match status" value="1"/>
</dbReference>
<proteinExistence type="predicted"/>
<dbReference type="PANTHER" id="PTHR10704:SF44">
    <property type="entry name" value="LD35051P-RELATED"/>
    <property type="match status" value="1"/>
</dbReference>
<feature type="domain" description="Sulfotransferase" evidence="1">
    <location>
        <begin position="157"/>
        <end position="388"/>
    </location>
</feature>
<dbReference type="EMBL" id="NCKU01003474">
    <property type="protein sequence ID" value="RWS07453.1"/>
    <property type="molecule type" value="Genomic_DNA"/>
</dbReference>
<dbReference type="GO" id="GO:0006044">
    <property type="term" value="P:N-acetylglucosamine metabolic process"/>
    <property type="evidence" value="ECO:0007669"/>
    <property type="project" value="TreeGrafter"/>
</dbReference>
<dbReference type="GO" id="GO:0001517">
    <property type="term" value="F:N-acetylglucosamine 6-O-sulfotransferase activity"/>
    <property type="evidence" value="ECO:0007669"/>
    <property type="project" value="TreeGrafter"/>
</dbReference>
<dbReference type="OrthoDB" id="6138663at2759"/>
<reference evidence="3" key="2">
    <citation type="submission" date="2018-11" db="EMBL/GenBank/DDBJ databases">
        <title>Trombidioid mite genomics.</title>
        <authorList>
            <person name="Dong X."/>
        </authorList>
    </citation>
    <scope>NUCLEOTIDE SEQUENCE</scope>
    <source>
        <strain evidence="3">UoL-WK</strain>
    </source>
</reference>
<dbReference type="Proteomes" id="UP000285301">
    <property type="component" value="Unassembled WGS sequence"/>
</dbReference>
<dbReference type="InterPro" id="IPR000863">
    <property type="entry name" value="Sulfotransferase_dom"/>
</dbReference>
<dbReference type="SUPFAM" id="SSF52540">
    <property type="entry name" value="P-loop containing nucleoside triphosphate hydrolases"/>
    <property type="match status" value="1"/>
</dbReference>
<dbReference type="GO" id="GO:0006790">
    <property type="term" value="P:sulfur compound metabolic process"/>
    <property type="evidence" value="ECO:0007669"/>
    <property type="project" value="TreeGrafter"/>
</dbReference>
<reference evidence="3 5" key="1">
    <citation type="journal article" date="2018" name="Gigascience">
        <title>Genomes of trombidid mites reveal novel predicted allergens and laterally-transferred genes associated with secondary metabolism.</title>
        <authorList>
            <person name="Dong X."/>
            <person name="Chaisiri K."/>
            <person name="Xia D."/>
            <person name="Armstrong S.D."/>
            <person name="Fang Y."/>
            <person name="Donnelly M.J."/>
            <person name="Kadowaki T."/>
            <person name="McGarry J.W."/>
            <person name="Darby A.C."/>
            <person name="Makepeace B.L."/>
        </authorList>
    </citation>
    <scope>NUCLEOTIDE SEQUENCE [LARGE SCALE GENOMIC DNA]</scope>
    <source>
        <strain evidence="3">UoL-WK</strain>
    </source>
</reference>
<evidence type="ECO:0000313" key="5">
    <source>
        <dbReference type="Proteomes" id="UP000285301"/>
    </source>
</evidence>
<dbReference type="EMBL" id="NCKU01001329">
    <property type="protein sequence ID" value="RWS12415.1"/>
    <property type="molecule type" value="Genomic_DNA"/>
</dbReference>
<protein>
    <submittedName>
        <fullName evidence="3">Carbohydrate sulfotransferase 3-like protein</fullName>
    </submittedName>
</protein>